<dbReference type="Proteomes" id="UP000032229">
    <property type="component" value="Chromosome"/>
</dbReference>
<proteinExistence type="predicted"/>
<dbReference type="KEGG" id="sze:AW14_03075"/>
<sequence length="248" mass="27292">MKSWLFLNLENMNILKTHQIKVLQYIKLFTLFSILAFSFSCNDKECDYDEPCIETCNLFEDFENKTIGTSGNWIGIATGTLQIQTRNGSQVLYVQDGSGSTIAYNGIDFPRDLNAQGCALRLDIEYASGSSNSNTTDNGIGIYSDTDPLSASFRAFFILNSSNLITSGNPPTTIEVPLELASGTTLPSNSFGTWVISPSTTPATDVANFNALIQNAQGVYFSIDEGGNPSEQWRFDNFCFKQCCSIQF</sequence>
<protein>
    <submittedName>
        <fullName evidence="1">Uncharacterized protein</fullName>
    </submittedName>
</protein>
<organism evidence="1 2">
    <name type="scientific">Siansivirga zeaxanthinifaciens CC-SAMT-1</name>
    <dbReference type="NCBI Taxonomy" id="1454006"/>
    <lineage>
        <taxon>Bacteria</taxon>
        <taxon>Pseudomonadati</taxon>
        <taxon>Bacteroidota</taxon>
        <taxon>Flavobacteriia</taxon>
        <taxon>Flavobacteriales</taxon>
        <taxon>Flavobacteriaceae</taxon>
        <taxon>Siansivirga</taxon>
    </lineage>
</organism>
<keyword evidence="2" id="KW-1185">Reference proteome</keyword>
<dbReference type="EMBL" id="CP007202">
    <property type="protein sequence ID" value="AJR04747.1"/>
    <property type="molecule type" value="Genomic_DNA"/>
</dbReference>
<dbReference type="HOGENOM" id="CLU_1119562_0_0_10"/>
<evidence type="ECO:0000313" key="1">
    <source>
        <dbReference type="EMBL" id="AJR04747.1"/>
    </source>
</evidence>
<evidence type="ECO:0000313" key="2">
    <source>
        <dbReference type="Proteomes" id="UP000032229"/>
    </source>
</evidence>
<dbReference type="STRING" id="1454006.AW14_03075"/>
<dbReference type="AlphaFoldDB" id="A0A0C5WEY1"/>
<name>A0A0C5WEY1_9FLAO</name>
<accession>A0A0C5WEY1</accession>
<gene>
    <name evidence="1" type="ORF">AW14_03075</name>
</gene>
<reference evidence="1 2" key="1">
    <citation type="submission" date="2014-02" db="EMBL/GenBank/DDBJ databases">
        <authorList>
            <person name="Young C.-C."/>
            <person name="Hameed A."/>
            <person name="Huang H.-C."/>
            <person name="Shahina M."/>
        </authorList>
    </citation>
    <scope>NUCLEOTIDE SEQUENCE [LARGE SCALE GENOMIC DNA]</scope>
    <source>
        <strain evidence="1 2">CC-SAMT-1</strain>
    </source>
</reference>